<protein>
    <submittedName>
        <fullName evidence="1">Uncharacterized protein</fullName>
    </submittedName>
</protein>
<proteinExistence type="predicted"/>
<reference evidence="1" key="1">
    <citation type="submission" date="2021-02" db="EMBL/GenBank/DDBJ databases">
        <authorList>
            <person name="Nowell W R."/>
        </authorList>
    </citation>
    <scope>NUCLEOTIDE SEQUENCE</scope>
    <source>
        <strain evidence="1">Ploen Becks lab</strain>
    </source>
</reference>
<dbReference type="Proteomes" id="UP000663879">
    <property type="component" value="Unassembled WGS sequence"/>
</dbReference>
<name>A0A813ZHL6_9BILA</name>
<dbReference type="InterPro" id="IPR032675">
    <property type="entry name" value="LRR_dom_sf"/>
</dbReference>
<dbReference type="AlphaFoldDB" id="A0A813ZHL6"/>
<accession>A0A813ZHL6</accession>
<evidence type="ECO:0000313" key="2">
    <source>
        <dbReference type="Proteomes" id="UP000663879"/>
    </source>
</evidence>
<comment type="caution">
    <text evidence="1">The sequence shown here is derived from an EMBL/GenBank/DDBJ whole genome shotgun (WGS) entry which is preliminary data.</text>
</comment>
<dbReference type="Gene3D" id="3.80.10.10">
    <property type="entry name" value="Ribonuclease Inhibitor"/>
    <property type="match status" value="1"/>
</dbReference>
<evidence type="ECO:0000313" key="1">
    <source>
        <dbReference type="EMBL" id="CAF0899306.1"/>
    </source>
</evidence>
<feature type="non-terminal residue" evidence="1">
    <location>
        <position position="1"/>
    </location>
</feature>
<sequence>QIEKNSIQSLNSLKSLESDCDPEIFGINSDLEILSLKFQTLNIPNRFKMLKFLNIRCYTSFTDINFLNDLSELEFLDFELPNNLNDTFKFVTLTKLKFLILKCENPPKFNVTLKNLQGLEIIGSEDLARDQFVNLLNLDYLAISYPDFGVRYSLPCFLVLKNLKYFKFEIKLECTKYVRSDNSIYKLLFKMFQEPNKVEFRISDDDDRMQVLEMNTLCADELISEKVYFKKVLQVSECVREFILSSESSYFRECFRNTKSRRSNFVLAYKNAAADSDDESSFKKKFN</sequence>
<organism evidence="1 2">
    <name type="scientific">Brachionus calyciflorus</name>
    <dbReference type="NCBI Taxonomy" id="104777"/>
    <lineage>
        <taxon>Eukaryota</taxon>
        <taxon>Metazoa</taxon>
        <taxon>Spiralia</taxon>
        <taxon>Gnathifera</taxon>
        <taxon>Rotifera</taxon>
        <taxon>Eurotatoria</taxon>
        <taxon>Monogononta</taxon>
        <taxon>Pseudotrocha</taxon>
        <taxon>Ploima</taxon>
        <taxon>Brachionidae</taxon>
        <taxon>Brachionus</taxon>
    </lineage>
</organism>
<dbReference type="EMBL" id="CAJNOC010001900">
    <property type="protein sequence ID" value="CAF0899306.1"/>
    <property type="molecule type" value="Genomic_DNA"/>
</dbReference>
<keyword evidence="2" id="KW-1185">Reference proteome</keyword>
<gene>
    <name evidence="1" type="ORF">OXX778_LOCUS11316</name>
</gene>